<dbReference type="HOGENOM" id="CLU_924837_0_0_1"/>
<dbReference type="AlphaFoldDB" id="R0K7B0"/>
<dbReference type="OrthoDB" id="2408430at2759"/>
<keyword evidence="3" id="KW-1185">Reference proteome</keyword>
<proteinExistence type="predicted"/>
<dbReference type="Proteomes" id="UP000016935">
    <property type="component" value="Unassembled WGS sequence"/>
</dbReference>
<dbReference type="RefSeq" id="XP_008028526.1">
    <property type="nucleotide sequence ID" value="XM_008030335.1"/>
</dbReference>
<feature type="region of interest" description="Disordered" evidence="1">
    <location>
        <begin position="282"/>
        <end position="302"/>
    </location>
</feature>
<organism evidence="2 3">
    <name type="scientific">Exserohilum turcicum (strain 28A)</name>
    <name type="common">Northern leaf blight fungus</name>
    <name type="synonym">Setosphaeria turcica</name>
    <dbReference type="NCBI Taxonomy" id="671987"/>
    <lineage>
        <taxon>Eukaryota</taxon>
        <taxon>Fungi</taxon>
        <taxon>Dikarya</taxon>
        <taxon>Ascomycota</taxon>
        <taxon>Pezizomycotina</taxon>
        <taxon>Dothideomycetes</taxon>
        <taxon>Pleosporomycetidae</taxon>
        <taxon>Pleosporales</taxon>
        <taxon>Pleosporineae</taxon>
        <taxon>Pleosporaceae</taxon>
        <taxon>Exserohilum</taxon>
    </lineage>
</organism>
<evidence type="ECO:0000313" key="2">
    <source>
        <dbReference type="EMBL" id="EOA84142.1"/>
    </source>
</evidence>
<sequence>MVQNALLPTPLPAHAITVGQLLTDPLHPERDSFYPDKAHDHIDDLNDFHIQLRYKDIYSVDTEGRFMTNYGAKFDLGRIYRQPNLLTVRAEQMIQCTTQSATRAFEAACSDDGARAWMAEQIEAGKPLYIVLGLTELKNASFKRAKLRDAGASNRINELPLEKDAKVPRSLRGRSEASLGGIGTEPLISGVFGLDVRRIVARLTTPAEPHRLEDIGYRWYYHDVPGSANHGKQLAVGLGPSLKANELRLMLDLSDEDVQGNLDAISKLSLDALSAAASPMLRPSTPLLRGRSPSPHPTMLRS</sequence>
<reference evidence="2 3" key="2">
    <citation type="journal article" date="2013" name="PLoS Genet.">
        <title>Comparative genome structure, secondary metabolite, and effector coding capacity across Cochliobolus pathogens.</title>
        <authorList>
            <person name="Condon B.J."/>
            <person name="Leng Y."/>
            <person name="Wu D."/>
            <person name="Bushley K.E."/>
            <person name="Ohm R.A."/>
            <person name="Otillar R."/>
            <person name="Martin J."/>
            <person name="Schackwitz W."/>
            <person name="Grimwood J."/>
            <person name="MohdZainudin N."/>
            <person name="Xue C."/>
            <person name="Wang R."/>
            <person name="Manning V.A."/>
            <person name="Dhillon B."/>
            <person name="Tu Z.J."/>
            <person name="Steffenson B.J."/>
            <person name="Salamov A."/>
            <person name="Sun H."/>
            <person name="Lowry S."/>
            <person name="LaButti K."/>
            <person name="Han J."/>
            <person name="Copeland A."/>
            <person name="Lindquist E."/>
            <person name="Barry K."/>
            <person name="Schmutz J."/>
            <person name="Baker S.E."/>
            <person name="Ciuffetti L.M."/>
            <person name="Grigoriev I.V."/>
            <person name="Zhong S."/>
            <person name="Turgeon B.G."/>
        </authorList>
    </citation>
    <scope>NUCLEOTIDE SEQUENCE [LARGE SCALE GENOMIC DNA]</scope>
    <source>
        <strain evidence="3">28A</strain>
    </source>
</reference>
<name>R0K7B0_EXST2</name>
<evidence type="ECO:0000256" key="1">
    <source>
        <dbReference type="SAM" id="MobiDB-lite"/>
    </source>
</evidence>
<evidence type="ECO:0000313" key="3">
    <source>
        <dbReference type="Proteomes" id="UP000016935"/>
    </source>
</evidence>
<accession>R0K7B0</accession>
<gene>
    <name evidence="2" type="ORF">SETTUDRAFT_119189</name>
</gene>
<dbReference type="EMBL" id="KB908814">
    <property type="protein sequence ID" value="EOA84142.1"/>
    <property type="molecule type" value="Genomic_DNA"/>
</dbReference>
<protein>
    <submittedName>
        <fullName evidence="2">Uncharacterized protein</fullName>
    </submittedName>
</protein>
<dbReference type="eggNOG" id="ENOG502SV2U">
    <property type="taxonomic scope" value="Eukaryota"/>
</dbReference>
<reference evidence="2 3" key="1">
    <citation type="journal article" date="2012" name="PLoS Pathog.">
        <title>Diverse lifestyles and strategies of plant pathogenesis encoded in the genomes of eighteen Dothideomycetes fungi.</title>
        <authorList>
            <person name="Ohm R.A."/>
            <person name="Feau N."/>
            <person name="Henrissat B."/>
            <person name="Schoch C.L."/>
            <person name="Horwitz B.A."/>
            <person name="Barry K.W."/>
            <person name="Condon B.J."/>
            <person name="Copeland A.C."/>
            <person name="Dhillon B."/>
            <person name="Glaser F."/>
            <person name="Hesse C.N."/>
            <person name="Kosti I."/>
            <person name="LaButti K."/>
            <person name="Lindquist E.A."/>
            <person name="Lucas S."/>
            <person name="Salamov A.A."/>
            <person name="Bradshaw R.E."/>
            <person name="Ciuffetti L."/>
            <person name="Hamelin R.C."/>
            <person name="Kema G.H.J."/>
            <person name="Lawrence C."/>
            <person name="Scott J.A."/>
            <person name="Spatafora J.W."/>
            <person name="Turgeon B.G."/>
            <person name="de Wit P.J.G.M."/>
            <person name="Zhong S."/>
            <person name="Goodwin S.B."/>
            <person name="Grigoriev I.V."/>
        </authorList>
    </citation>
    <scope>NUCLEOTIDE SEQUENCE [LARGE SCALE GENOMIC DNA]</scope>
    <source>
        <strain evidence="3">28A</strain>
    </source>
</reference>
<dbReference type="GeneID" id="19395774"/>